<accession>A0ABQ0G6R8</accession>
<dbReference type="Proteomes" id="UP001628179">
    <property type="component" value="Unassembled WGS sequence"/>
</dbReference>
<evidence type="ECO:0000313" key="1">
    <source>
        <dbReference type="EMBL" id="GAB1313421.1"/>
    </source>
</evidence>
<evidence type="ECO:0000313" key="2">
    <source>
        <dbReference type="Proteomes" id="UP001628179"/>
    </source>
</evidence>
<protein>
    <submittedName>
        <fullName evidence="1">Uncharacterized protein</fullName>
    </submittedName>
</protein>
<sequence length="176" mass="19864">MATSINHAAEEETYNAQPKCPTETESLSINEIFRKHCRDRLFVHPLQWTSQHLALLDCRFACKKAELNECQLSGIPERLLIAAGKLPRAYMTKSSIIRHIIKDHDLLRCNVFEIPFRFGGRVVASLATDGVFSPDAPSPVPPGLAYLDLGVTQLRRENSIPIPRGRRHNVPVIRMQ</sequence>
<dbReference type="RefSeq" id="XP_070915153.1">
    <property type="nucleotide sequence ID" value="XM_071059052.1"/>
</dbReference>
<reference evidence="1 2" key="1">
    <citation type="submission" date="2024-09" db="EMBL/GenBank/DDBJ databases">
        <title>Itraconazole resistance in Madurella fahalii resulting from another homologue of gene encoding cytochrome P450 14-alpha sterol demethylase (CYP51).</title>
        <authorList>
            <person name="Yoshioka I."/>
            <person name="Fahal A.H."/>
            <person name="Kaneko S."/>
            <person name="Yaguchi T."/>
        </authorList>
    </citation>
    <scope>NUCLEOTIDE SEQUENCE [LARGE SCALE GENOMIC DNA]</scope>
    <source>
        <strain evidence="1 2">IFM 68171</strain>
    </source>
</reference>
<comment type="caution">
    <text evidence="1">The sequence shown here is derived from an EMBL/GenBank/DDBJ whole genome shotgun (WGS) entry which is preliminary data.</text>
</comment>
<name>A0ABQ0G6R8_9PEZI</name>
<dbReference type="EMBL" id="BAAFSV010000002">
    <property type="protein sequence ID" value="GAB1313421.1"/>
    <property type="molecule type" value="Genomic_DNA"/>
</dbReference>
<gene>
    <name evidence="1" type="ORF">MFIFM68171_03631</name>
</gene>
<organism evidence="1 2">
    <name type="scientific">Madurella fahalii</name>
    <dbReference type="NCBI Taxonomy" id="1157608"/>
    <lineage>
        <taxon>Eukaryota</taxon>
        <taxon>Fungi</taxon>
        <taxon>Dikarya</taxon>
        <taxon>Ascomycota</taxon>
        <taxon>Pezizomycotina</taxon>
        <taxon>Sordariomycetes</taxon>
        <taxon>Sordariomycetidae</taxon>
        <taxon>Sordariales</taxon>
        <taxon>Sordariales incertae sedis</taxon>
        <taxon>Madurella</taxon>
    </lineage>
</organism>
<keyword evidence="2" id="KW-1185">Reference proteome</keyword>
<dbReference type="GeneID" id="98174375"/>
<proteinExistence type="predicted"/>